<accession>A0A9Q0RH92</accession>
<keyword evidence="1" id="KW-0175">Coiled coil</keyword>
<feature type="coiled-coil region" evidence="1">
    <location>
        <begin position="46"/>
        <end position="101"/>
    </location>
</feature>
<keyword evidence="3" id="KW-1185">Reference proteome</keyword>
<protein>
    <submittedName>
        <fullName evidence="2">Uncharacterized protein</fullName>
    </submittedName>
</protein>
<organism evidence="2 3">
    <name type="scientific">Anaeramoeba ignava</name>
    <name type="common">Anaerobic marine amoeba</name>
    <dbReference type="NCBI Taxonomy" id="1746090"/>
    <lineage>
        <taxon>Eukaryota</taxon>
        <taxon>Metamonada</taxon>
        <taxon>Anaeramoebidae</taxon>
        <taxon>Anaeramoeba</taxon>
    </lineage>
</organism>
<evidence type="ECO:0000256" key="1">
    <source>
        <dbReference type="SAM" id="Coils"/>
    </source>
</evidence>
<dbReference type="Proteomes" id="UP001149090">
    <property type="component" value="Unassembled WGS sequence"/>
</dbReference>
<dbReference type="EMBL" id="JAPDFW010000026">
    <property type="protein sequence ID" value="KAJ5079573.1"/>
    <property type="molecule type" value="Genomic_DNA"/>
</dbReference>
<gene>
    <name evidence="2" type="ORF">M0811_14397</name>
</gene>
<evidence type="ECO:0000313" key="3">
    <source>
        <dbReference type="Proteomes" id="UP001149090"/>
    </source>
</evidence>
<reference evidence="2" key="1">
    <citation type="submission" date="2022-10" db="EMBL/GenBank/DDBJ databases">
        <title>Novel sulphate-reducing endosymbionts in the free-living metamonad Anaeramoeba.</title>
        <authorList>
            <person name="Jerlstrom-Hultqvist J."/>
            <person name="Cepicka I."/>
            <person name="Gallot-Lavallee L."/>
            <person name="Salas-Leiva D."/>
            <person name="Curtis B.A."/>
            <person name="Zahonova K."/>
            <person name="Pipaliya S."/>
            <person name="Dacks J."/>
            <person name="Roger A.J."/>
        </authorList>
    </citation>
    <scope>NUCLEOTIDE SEQUENCE</scope>
    <source>
        <strain evidence="2">BMAN</strain>
    </source>
</reference>
<dbReference type="AlphaFoldDB" id="A0A9Q0RH92"/>
<evidence type="ECO:0000313" key="2">
    <source>
        <dbReference type="EMBL" id="KAJ5079573.1"/>
    </source>
</evidence>
<sequence>MTNQLQTQNLQNQISQLDNLILKQNCLFLSIKKKHQTKRLNVDSEIQFIETEIDFRNEQMKNLMERNQNLISTLNTKKEFLTEDNKQINEISKSIINLKQETIREPKTPKKEKMQLLTKSVSATKIKRAKYLQQQIDTIKQKKETESKEVKRLQKKLEKSKQSATNYRLNHDKMMQTFETQKNSAIERTKELTQLIKDLRSKTRDQNQNQNLDPNAKVIDQQIAETKKTLQQLQMKLVRKQEKYKSIENEYELITKENQKIQDSLKNYHKDHIWLGDVGVYQKSIEEESKKIATEIVTQKSSFGSLNEEIKKWENLLQQDRIDFPSQIEEKEQEQDKKDLSKLLYYGVPAAIASVLILKYQNFFSFKFNFK</sequence>
<feature type="coiled-coil region" evidence="1">
    <location>
        <begin position="129"/>
        <end position="264"/>
    </location>
</feature>
<name>A0A9Q0RH92_ANAIG</name>
<comment type="caution">
    <text evidence="2">The sequence shown here is derived from an EMBL/GenBank/DDBJ whole genome shotgun (WGS) entry which is preliminary data.</text>
</comment>
<proteinExistence type="predicted"/>